<evidence type="ECO:0000256" key="7">
    <source>
        <dbReference type="SAM" id="MobiDB-lite"/>
    </source>
</evidence>
<feature type="repeat" description="WD" evidence="6">
    <location>
        <begin position="252"/>
        <end position="283"/>
    </location>
</feature>
<evidence type="ECO:0000256" key="3">
    <source>
        <dbReference type="ARBA" id="ARBA00022737"/>
    </source>
</evidence>
<keyword evidence="9" id="KW-1185">Reference proteome</keyword>
<proteinExistence type="inferred from homology"/>
<feature type="region of interest" description="Disordered" evidence="7">
    <location>
        <begin position="439"/>
        <end position="478"/>
    </location>
</feature>
<dbReference type="InterPro" id="IPR015943">
    <property type="entry name" value="WD40/YVTN_repeat-like_dom_sf"/>
</dbReference>
<evidence type="ECO:0000256" key="4">
    <source>
        <dbReference type="ARBA" id="ARBA00023015"/>
    </source>
</evidence>
<dbReference type="PROSITE" id="PS00678">
    <property type="entry name" value="WD_REPEATS_1"/>
    <property type="match status" value="1"/>
</dbReference>
<feature type="compositionally biased region" description="Acidic residues" evidence="7">
    <location>
        <begin position="469"/>
        <end position="478"/>
    </location>
</feature>
<dbReference type="InterPro" id="IPR036322">
    <property type="entry name" value="WD40_repeat_dom_sf"/>
</dbReference>
<keyword evidence="3" id="KW-0677">Repeat</keyword>
<dbReference type="InterPro" id="IPR019775">
    <property type="entry name" value="WD40_repeat_CS"/>
</dbReference>
<comment type="similarity">
    <text evidence="1">Belongs to the WD repeat ESC family.</text>
</comment>
<gene>
    <name evidence="8" type="ORF">V865_002332</name>
</gene>
<dbReference type="PROSITE" id="PS50082">
    <property type="entry name" value="WD_REPEATS_2"/>
    <property type="match status" value="2"/>
</dbReference>
<organism evidence="8 9">
    <name type="scientific">Kwoniella europaea PYCC6329</name>
    <dbReference type="NCBI Taxonomy" id="1423913"/>
    <lineage>
        <taxon>Eukaryota</taxon>
        <taxon>Fungi</taxon>
        <taxon>Dikarya</taxon>
        <taxon>Basidiomycota</taxon>
        <taxon>Agaricomycotina</taxon>
        <taxon>Tremellomycetes</taxon>
        <taxon>Tremellales</taxon>
        <taxon>Cryptococcaceae</taxon>
        <taxon>Kwoniella</taxon>
    </lineage>
</organism>
<dbReference type="Pfam" id="PF00400">
    <property type="entry name" value="WD40"/>
    <property type="match status" value="2"/>
</dbReference>
<evidence type="ECO:0000256" key="6">
    <source>
        <dbReference type="PROSITE-ProRule" id="PRU00221"/>
    </source>
</evidence>
<keyword evidence="2 6" id="KW-0853">WD repeat</keyword>
<dbReference type="PANTHER" id="PTHR10253">
    <property type="entry name" value="POLYCOMB PROTEIN"/>
    <property type="match status" value="1"/>
</dbReference>
<name>A0AAX4KE12_9TREE</name>
<accession>A0AAX4KE12</accession>
<keyword evidence="5" id="KW-0804">Transcription</keyword>
<feature type="compositionally biased region" description="Basic residues" evidence="7">
    <location>
        <begin position="44"/>
        <end position="53"/>
    </location>
</feature>
<evidence type="ECO:0000256" key="1">
    <source>
        <dbReference type="ARBA" id="ARBA00008075"/>
    </source>
</evidence>
<evidence type="ECO:0008006" key="10">
    <source>
        <dbReference type="Google" id="ProtNLM"/>
    </source>
</evidence>
<dbReference type="InterPro" id="IPR001680">
    <property type="entry name" value="WD40_rpt"/>
</dbReference>
<dbReference type="AlphaFoldDB" id="A0AAX4KE12"/>
<feature type="repeat" description="WD" evidence="6">
    <location>
        <begin position="180"/>
        <end position="214"/>
    </location>
</feature>
<feature type="compositionally biased region" description="Polar residues" evidence="7">
    <location>
        <begin position="19"/>
        <end position="37"/>
    </location>
</feature>
<dbReference type="RefSeq" id="XP_066082231.1">
    <property type="nucleotide sequence ID" value="XM_066226134.1"/>
</dbReference>
<evidence type="ECO:0000313" key="8">
    <source>
        <dbReference type="EMBL" id="WWD04264.1"/>
    </source>
</evidence>
<dbReference type="EMBL" id="CP144089">
    <property type="protein sequence ID" value="WWD04264.1"/>
    <property type="molecule type" value="Genomic_DNA"/>
</dbReference>
<dbReference type="SUPFAM" id="SSF50978">
    <property type="entry name" value="WD40 repeat-like"/>
    <property type="match status" value="1"/>
</dbReference>
<dbReference type="Proteomes" id="UP001358614">
    <property type="component" value="Chromosome 1"/>
</dbReference>
<evidence type="ECO:0000256" key="2">
    <source>
        <dbReference type="ARBA" id="ARBA00022574"/>
    </source>
</evidence>
<dbReference type="Gene3D" id="2.130.10.10">
    <property type="entry name" value="YVTN repeat-like/Quinoprotein amine dehydrogenase"/>
    <property type="match status" value="1"/>
</dbReference>
<reference evidence="8 9" key="1">
    <citation type="submission" date="2024-01" db="EMBL/GenBank/DDBJ databases">
        <title>Comparative genomics of Cryptococcus and Kwoniella reveals pathogenesis evolution and contrasting modes of karyotype evolution via chromosome fusion or intercentromeric recombination.</title>
        <authorList>
            <person name="Coelho M.A."/>
            <person name="David-Palma M."/>
            <person name="Shea T."/>
            <person name="Bowers K."/>
            <person name="McGinley-Smith S."/>
            <person name="Mohammad A.W."/>
            <person name="Gnirke A."/>
            <person name="Yurkov A.M."/>
            <person name="Nowrousian M."/>
            <person name="Sun S."/>
            <person name="Cuomo C.A."/>
            <person name="Heitman J."/>
        </authorList>
    </citation>
    <scope>NUCLEOTIDE SEQUENCE [LARGE SCALE GENOMIC DNA]</scope>
    <source>
        <strain evidence="8 9">PYCC6329</strain>
    </source>
</reference>
<dbReference type="SMART" id="SM00320">
    <property type="entry name" value="WD40"/>
    <property type="match status" value="3"/>
</dbReference>
<dbReference type="KEGG" id="ker:91101136"/>
<evidence type="ECO:0000256" key="5">
    <source>
        <dbReference type="ARBA" id="ARBA00023163"/>
    </source>
</evidence>
<feature type="region of interest" description="Disordered" evidence="7">
    <location>
        <begin position="1"/>
        <end position="53"/>
    </location>
</feature>
<dbReference type="PROSITE" id="PS50294">
    <property type="entry name" value="WD_REPEATS_REGION"/>
    <property type="match status" value="2"/>
</dbReference>
<dbReference type="InterPro" id="IPR051243">
    <property type="entry name" value="PcG_WD-repeat"/>
</dbReference>
<protein>
    <recommendedName>
        <fullName evidence="10">Polycomb protein EED</fullName>
    </recommendedName>
</protein>
<feature type="compositionally biased region" description="Basic and acidic residues" evidence="7">
    <location>
        <begin position="450"/>
        <end position="462"/>
    </location>
</feature>
<evidence type="ECO:0000313" key="9">
    <source>
        <dbReference type="Proteomes" id="UP001358614"/>
    </source>
</evidence>
<dbReference type="GeneID" id="91101136"/>
<keyword evidence="4" id="KW-0805">Transcription regulation</keyword>
<sequence>MNAVIDLTRGYPTPASEVTAPQSPTARSESETPSHQPSEPPPRWYKRRPDKGRVKSGHPYVCEAMVMQIPSETPYRFEDCKFWPFVGPLNPWQLPKSVGWESWDDFDGTIALCAKGKVVLARCRDDDPWQVIWELEIDDYPYAVAWTYHPFTCYPLIATAGEKGLIYIINAISRRCVRTLRGHGGDITSLTFHPLHPHILASTSYDKTTRIWNILGSDLIDFSEGEFPSMNFPMGDADEGNCLFAILAGDFKGGHRGYVAAANFHPTRNAIATVGLDRHVKIWPLPEFPKPTLSPLPPPRGYRAKIIYQPIFSTTRLHEEFVDNVEWLNEYILITRSRKEFKIWQWLGFSRYFTENDPLPRNLDPISQDYMDSGSFMLISKYDIGSDCWAMKMSFHRPFVSQPQDEQEEEDNLVYGDPLIGLVTHSSKIPEIAVLNPLLAPPEDVPEPTDELRPKSRREREGSTASGSDIDEDDEDDEVVSIVDSCSDSSMNHQNDTIDLTMNEDQDAVTDRRVDGDSTPAEPWRLIPTEFQPIRQKHAKKGYRIYNSSTNVCNVAISPRGAKWIVGVGEPGTVFVWKIDPDWKME</sequence>